<dbReference type="Pfam" id="PF01816">
    <property type="entry name" value="LRV"/>
    <property type="match status" value="1"/>
</dbReference>
<gene>
    <name evidence="2" type="ORF">H9804_10275</name>
</gene>
<feature type="region of interest" description="Disordered" evidence="1">
    <location>
        <begin position="736"/>
        <end position="765"/>
    </location>
</feature>
<proteinExistence type="predicted"/>
<feature type="compositionally biased region" description="Basic and acidic residues" evidence="1">
    <location>
        <begin position="146"/>
        <end position="161"/>
    </location>
</feature>
<comment type="caution">
    <text evidence="2">The sequence shown here is derived from an EMBL/GenBank/DDBJ whole genome shotgun (WGS) entry which is preliminary data.</text>
</comment>
<evidence type="ECO:0000256" key="1">
    <source>
        <dbReference type="SAM" id="MobiDB-lite"/>
    </source>
</evidence>
<accession>A0A9D2KCN0</accession>
<dbReference type="InterPro" id="IPR004830">
    <property type="entry name" value="LRR_variant"/>
</dbReference>
<dbReference type="SUPFAM" id="SSF48371">
    <property type="entry name" value="ARM repeat"/>
    <property type="match status" value="1"/>
</dbReference>
<reference evidence="2" key="1">
    <citation type="journal article" date="2021" name="PeerJ">
        <title>Extensive microbial diversity within the chicken gut microbiome revealed by metagenomics and culture.</title>
        <authorList>
            <person name="Gilroy R."/>
            <person name="Ravi A."/>
            <person name="Getino M."/>
            <person name="Pursley I."/>
            <person name="Horton D.L."/>
            <person name="Alikhan N.F."/>
            <person name="Baker D."/>
            <person name="Gharbi K."/>
            <person name="Hall N."/>
            <person name="Watson M."/>
            <person name="Adriaenssens E.M."/>
            <person name="Foster-Nyarko E."/>
            <person name="Jarju S."/>
            <person name="Secka A."/>
            <person name="Antonio M."/>
            <person name="Oren A."/>
            <person name="Chaudhuri R.R."/>
            <person name="La Ragione R."/>
            <person name="Hildebrand F."/>
            <person name="Pallen M.J."/>
        </authorList>
    </citation>
    <scope>NUCLEOTIDE SEQUENCE</scope>
    <source>
        <strain evidence="2">ChiW4-1371</strain>
    </source>
</reference>
<dbReference type="InterPro" id="IPR011989">
    <property type="entry name" value="ARM-like"/>
</dbReference>
<organism evidence="2 3">
    <name type="scientific">Candidatus Mucispirillum faecigallinarum</name>
    <dbReference type="NCBI Taxonomy" id="2838699"/>
    <lineage>
        <taxon>Bacteria</taxon>
        <taxon>Pseudomonadati</taxon>
        <taxon>Deferribacterota</taxon>
        <taxon>Deferribacteres</taxon>
        <taxon>Deferribacterales</taxon>
        <taxon>Mucispirillaceae</taxon>
        <taxon>Mucispirillum</taxon>
    </lineage>
</organism>
<dbReference type="AlphaFoldDB" id="A0A9D2KCN0"/>
<dbReference type="Proteomes" id="UP000824176">
    <property type="component" value="Unassembled WGS sequence"/>
</dbReference>
<dbReference type="InterPro" id="IPR016024">
    <property type="entry name" value="ARM-type_fold"/>
</dbReference>
<reference evidence="2" key="2">
    <citation type="submission" date="2021-04" db="EMBL/GenBank/DDBJ databases">
        <authorList>
            <person name="Gilroy R."/>
        </authorList>
    </citation>
    <scope>NUCLEOTIDE SEQUENCE</scope>
    <source>
        <strain evidence="2">ChiW4-1371</strain>
    </source>
</reference>
<dbReference type="EMBL" id="DXAQ01000153">
    <property type="protein sequence ID" value="HIZ90321.1"/>
    <property type="molecule type" value="Genomic_DNA"/>
</dbReference>
<feature type="region of interest" description="Disordered" evidence="1">
    <location>
        <begin position="146"/>
        <end position="194"/>
    </location>
</feature>
<protein>
    <submittedName>
        <fullName evidence="2">Uncharacterized protein</fullName>
    </submittedName>
</protein>
<sequence>MLFKSNGKFIDDVTDSFNRFGLQTKFSEKGVSKNAQKFEMYDSIHDSGYVAVAVDKPFGKNADKEWNQVIEKDLIPTLLNDNNANSNPASALIVPSKDIDMVEKLLKKKGLSPTVYQLFPGYVVAGINKKDTSKIVDEHLAKEKEKDFLKKQEEKKAEKQPENNTLPQDKPKEKKEELPAIKKEKQEVISNKKKEETLNNLSNIKETKQDTVKEKHANILKEDKAKDVLKDKPKSKPLSAAKKLAAAALLGSAIGLGAVSAPDIKDKIDNYLMSPQEKTEKKVLDNAAKKYFDNIKNGFPEDDELLKIIAENPQLAAEYINELANTPVQTYALKNKAADPNLLREKASSDDEAVRAAVAENPNTPPDILEHLAKDKSNNVLKSLAKNPSISKDMMEDLSNYSGLHNDMLENPAITPEIMRKISAGKNRDCDFNKKYMANPCLSFDEILYNINNPDECVRMGLAANPKTPPEAVSKLADDKNPLVKHAAYKHPNMPQDKLDKLFPENWVPEPDNLIKESERMAALENPKINPDIRKKAVFINPEKYAKAVAANKNTSPGMINKLKNMAQGKKGLQTLIYNANDIKNNPEKLSSIKVQMDKNKETVDKPVRRMMNKDFVENVYDPYKLIEDMRQVPSKKQKYNIKKDNNNQNTQNNTANLAGYESIVPKGDEPPSILDKSGSAPEYFAQKPLPPLAPGDISYNPEAEMAALKTADDIITDLMSDVLPDIEKTIKTGSFIPRNNQSAGNSSAGNNGNAGHNTGGVPNLADAVANKSNMQNKYLTGKQHNLFENACKKIDGLQKMF</sequence>
<evidence type="ECO:0000313" key="3">
    <source>
        <dbReference type="Proteomes" id="UP000824176"/>
    </source>
</evidence>
<feature type="compositionally biased region" description="Low complexity" evidence="1">
    <location>
        <begin position="740"/>
        <end position="761"/>
    </location>
</feature>
<feature type="compositionally biased region" description="Basic and acidic residues" evidence="1">
    <location>
        <begin position="169"/>
        <end position="194"/>
    </location>
</feature>
<dbReference type="Gene3D" id="1.25.10.10">
    <property type="entry name" value="Leucine-rich Repeat Variant"/>
    <property type="match status" value="1"/>
</dbReference>
<evidence type="ECO:0000313" key="2">
    <source>
        <dbReference type="EMBL" id="HIZ90321.1"/>
    </source>
</evidence>
<name>A0A9D2KCN0_9BACT</name>